<evidence type="ECO:0000256" key="2">
    <source>
        <dbReference type="SAM" id="SignalP"/>
    </source>
</evidence>
<dbReference type="Gene3D" id="2.60.40.4070">
    <property type="match status" value="1"/>
</dbReference>
<proteinExistence type="predicted"/>
<dbReference type="EMBL" id="JAGQHS010000305">
    <property type="protein sequence ID" value="MCA9759294.1"/>
    <property type="molecule type" value="Genomic_DNA"/>
</dbReference>
<feature type="compositionally biased region" description="Polar residues" evidence="1">
    <location>
        <begin position="1"/>
        <end position="10"/>
    </location>
</feature>
<feature type="chain" id="PRO_5037418406" description="FlgD/Vpr Ig-like domain-containing protein" evidence="2">
    <location>
        <begin position="46"/>
        <end position="529"/>
    </location>
</feature>
<sequence>MSCPSRTPNDFRSAEPSAQPDALRRSAKRLLLLVSLLVAPHAASAAPEGLPLLHLEDMVYEGAFRLPDDTFGISSLNYAEGPIAYDAESNSIFIVGHAYEQAIAEFSVPPLVLSATLADLNMAGAPDQTFATVLDRTSGGNPQELDRIGGMAVIDVGAEGEFLLINAYEYYDAPADNSETTAVLQTPGDLAGSDVIGFHTFEGGAGHTSGWISPIPPEWQADLGGSHLTGQSSGLPIIGRLSVGPSAFAFDPTPFLSGTPGTVPTTRLLDFSLEHPLHPDLMNDSRENDLWTHMSRVVYGLIVPGTRTYATFGHSGGHESGVCYKCVQTNGDGSECGGYCPRDANDYALYYWLWDVEDLLAVKNGEIESYDVRPYEYGVLPALFPTIELGGGAFDPTSGLLYLTLQRADSEQGTYSNPPVVVAYSFPVVSGLPDTAGSRSRIRSVPNPLGDSTTFEYSVARERSRVALRIFDSGGRLVRELIDAEQSEGPHSVNWTRRDETGAEVPAGVYHVRLQVDGESTHHKLIVLD</sequence>
<dbReference type="InterPro" id="IPR025965">
    <property type="entry name" value="FlgD/Vpr_Ig-like"/>
</dbReference>
<feature type="region of interest" description="Disordered" evidence="1">
    <location>
        <begin position="1"/>
        <end position="20"/>
    </location>
</feature>
<evidence type="ECO:0000313" key="5">
    <source>
        <dbReference type="Proteomes" id="UP000739538"/>
    </source>
</evidence>
<name>A0A956NHY5_UNCEI</name>
<reference evidence="4" key="1">
    <citation type="submission" date="2020-04" db="EMBL/GenBank/DDBJ databases">
        <authorList>
            <person name="Zhang T."/>
        </authorList>
    </citation>
    <scope>NUCLEOTIDE SEQUENCE</scope>
    <source>
        <strain evidence="4">HKST-UBA02</strain>
    </source>
</reference>
<feature type="domain" description="FlgD/Vpr Ig-like" evidence="3">
    <location>
        <begin position="451"/>
        <end position="516"/>
    </location>
</feature>
<dbReference type="Proteomes" id="UP000739538">
    <property type="component" value="Unassembled WGS sequence"/>
</dbReference>
<gene>
    <name evidence="4" type="ORF">KDA27_26110</name>
</gene>
<accession>A0A956NHY5</accession>
<protein>
    <recommendedName>
        <fullName evidence="3">FlgD/Vpr Ig-like domain-containing protein</fullName>
    </recommendedName>
</protein>
<dbReference type="AlphaFoldDB" id="A0A956NHY5"/>
<dbReference type="Pfam" id="PF13860">
    <property type="entry name" value="FlgD_ig"/>
    <property type="match status" value="1"/>
</dbReference>
<feature type="signal peptide" evidence="2">
    <location>
        <begin position="1"/>
        <end position="45"/>
    </location>
</feature>
<organism evidence="4 5">
    <name type="scientific">Eiseniibacteriota bacterium</name>
    <dbReference type="NCBI Taxonomy" id="2212470"/>
    <lineage>
        <taxon>Bacteria</taxon>
        <taxon>Candidatus Eiseniibacteriota</taxon>
    </lineage>
</organism>
<comment type="caution">
    <text evidence="4">The sequence shown here is derived from an EMBL/GenBank/DDBJ whole genome shotgun (WGS) entry which is preliminary data.</text>
</comment>
<evidence type="ECO:0000313" key="4">
    <source>
        <dbReference type="EMBL" id="MCA9759294.1"/>
    </source>
</evidence>
<reference evidence="4" key="2">
    <citation type="journal article" date="2021" name="Microbiome">
        <title>Successional dynamics and alternative stable states in a saline activated sludge microbial community over 9 years.</title>
        <authorList>
            <person name="Wang Y."/>
            <person name="Ye J."/>
            <person name="Ju F."/>
            <person name="Liu L."/>
            <person name="Boyd J.A."/>
            <person name="Deng Y."/>
            <person name="Parks D.H."/>
            <person name="Jiang X."/>
            <person name="Yin X."/>
            <person name="Woodcroft B.J."/>
            <person name="Tyson G.W."/>
            <person name="Hugenholtz P."/>
            <person name="Polz M.F."/>
            <person name="Zhang T."/>
        </authorList>
    </citation>
    <scope>NUCLEOTIDE SEQUENCE</scope>
    <source>
        <strain evidence="4">HKST-UBA02</strain>
    </source>
</reference>
<evidence type="ECO:0000259" key="3">
    <source>
        <dbReference type="Pfam" id="PF13860"/>
    </source>
</evidence>
<evidence type="ECO:0000256" key="1">
    <source>
        <dbReference type="SAM" id="MobiDB-lite"/>
    </source>
</evidence>
<keyword evidence="2" id="KW-0732">Signal</keyword>